<dbReference type="InterPro" id="IPR042530">
    <property type="entry name" value="EME1/EME2_C"/>
</dbReference>
<evidence type="ECO:0000256" key="13">
    <source>
        <dbReference type="ARBA" id="ARBA00023254"/>
    </source>
</evidence>
<keyword evidence="5" id="KW-0479">Metal-binding</keyword>
<dbReference type="GO" id="GO:0008821">
    <property type="term" value="F:crossover junction DNA endonuclease activity"/>
    <property type="evidence" value="ECO:0007669"/>
    <property type="project" value="TreeGrafter"/>
</dbReference>
<comment type="subcellular location">
    <subcellularLocation>
        <location evidence="2">Nucleus</location>
    </subcellularLocation>
</comment>
<dbReference type="GO" id="GO:0006302">
    <property type="term" value="P:double-strand break repair"/>
    <property type="evidence" value="ECO:0007669"/>
    <property type="project" value="TreeGrafter"/>
</dbReference>
<keyword evidence="11" id="KW-0234">DNA repair</keyword>
<sequence>MGSAVIPLILSGSNVTQKGKWRSVSTSPLKKRWHSASDDEDLNLNIKNYELKPENDNSSNELPDILDLLKGHSCVNFSGSDHEFKKNLTKIPKTKRIRTKKDVDPEKENAKLEKAKLREQKKQEKELAKALKASEKEMQKSKKPDELLKGMKILIDQSVIFENESEDIFCALDESNLRYNIEENSVNMSITWCRTIVDVTMENNQVIKMEKELMENVLVLVITKENFSKMVHAFLQKSKGNLANGTTLLDHITNIKSVFPHMDITCVVVGLDKYLRSIKENEMCNTDLKKMARQVSKIAIEEATIEVQIQTFVNFNFLNTMRELGELLARFSKAIAEAPQRKEKHVQKCLAFSWYADADSSCPVKIGKDGSGFMKLWQQQIQQFNNVGPEVAEAIASKYPSPQILMKAYKKCSSSKEAEQLLQDIVVRRNYGPIGTQRRIGPELSYKIHLFFTSRNGDQMLQR</sequence>
<keyword evidence="12" id="KW-0539">Nucleus</keyword>
<dbReference type="PANTHER" id="PTHR21077:SF5">
    <property type="entry name" value="CROSSOVER JUNCTION ENDONUCLEASE MMS4"/>
    <property type="match status" value="1"/>
</dbReference>
<dbReference type="AlphaFoldDB" id="A0A8X6X0S3"/>
<dbReference type="GO" id="GO:0000712">
    <property type="term" value="P:resolution of meiotic recombination intermediates"/>
    <property type="evidence" value="ECO:0007669"/>
    <property type="project" value="TreeGrafter"/>
</dbReference>
<keyword evidence="8" id="KW-0378">Hydrolase</keyword>
<dbReference type="GO" id="GO:0031297">
    <property type="term" value="P:replication fork processing"/>
    <property type="evidence" value="ECO:0007669"/>
    <property type="project" value="TreeGrafter"/>
</dbReference>
<evidence type="ECO:0000256" key="7">
    <source>
        <dbReference type="ARBA" id="ARBA00022763"/>
    </source>
</evidence>
<keyword evidence="4" id="KW-0540">Nuclease</keyword>
<evidence type="ECO:0000256" key="2">
    <source>
        <dbReference type="ARBA" id="ARBA00004123"/>
    </source>
</evidence>
<comment type="cofactor">
    <cofactor evidence="1">
        <name>Mg(2+)</name>
        <dbReference type="ChEBI" id="CHEBI:18420"/>
    </cofactor>
</comment>
<organism evidence="15 16">
    <name type="scientific">Trichonephila inaurata madagascariensis</name>
    <dbReference type="NCBI Taxonomy" id="2747483"/>
    <lineage>
        <taxon>Eukaryota</taxon>
        <taxon>Metazoa</taxon>
        <taxon>Ecdysozoa</taxon>
        <taxon>Arthropoda</taxon>
        <taxon>Chelicerata</taxon>
        <taxon>Arachnida</taxon>
        <taxon>Araneae</taxon>
        <taxon>Araneomorphae</taxon>
        <taxon>Entelegynae</taxon>
        <taxon>Araneoidea</taxon>
        <taxon>Nephilidae</taxon>
        <taxon>Trichonephila</taxon>
        <taxon>Trichonephila inaurata</taxon>
    </lineage>
</organism>
<dbReference type="Gene3D" id="4.10.800.30">
    <property type="entry name" value="ERCC4, Mus81-Eme1 complex, nuclease domain, subdomain 2"/>
    <property type="match status" value="1"/>
</dbReference>
<dbReference type="GO" id="GO:0005634">
    <property type="term" value="C:nucleus"/>
    <property type="evidence" value="ECO:0007669"/>
    <property type="project" value="UniProtKB-SubCell"/>
</dbReference>
<evidence type="ECO:0000256" key="4">
    <source>
        <dbReference type="ARBA" id="ARBA00022722"/>
    </source>
</evidence>
<comment type="similarity">
    <text evidence="3">Belongs to the EME1/MMS4 family.</text>
</comment>
<dbReference type="InterPro" id="IPR047524">
    <property type="entry name" value="XPF_nuclease_EME1_plant/arthr"/>
</dbReference>
<gene>
    <name evidence="15" type="primary">EME1</name>
    <name evidence="15" type="ORF">TNIN_288681</name>
</gene>
<evidence type="ECO:0000313" key="16">
    <source>
        <dbReference type="Proteomes" id="UP000886998"/>
    </source>
</evidence>
<proteinExistence type="inferred from homology"/>
<dbReference type="CDD" id="cd20083">
    <property type="entry name" value="XPF_nuclease_EME"/>
    <property type="match status" value="1"/>
</dbReference>
<evidence type="ECO:0000256" key="1">
    <source>
        <dbReference type="ARBA" id="ARBA00001946"/>
    </source>
</evidence>
<evidence type="ECO:0000256" key="3">
    <source>
        <dbReference type="ARBA" id="ARBA00005313"/>
    </source>
</evidence>
<dbReference type="GO" id="GO:0031573">
    <property type="term" value="P:mitotic intra-S DNA damage checkpoint signaling"/>
    <property type="evidence" value="ECO:0007669"/>
    <property type="project" value="TreeGrafter"/>
</dbReference>
<keyword evidence="14" id="KW-0175">Coiled coil</keyword>
<evidence type="ECO:0000256" key="9">
    <source>
        <dbReference type="ARBA" id="ARBA00022842"/>
    </source>
</evidence>
<name>A0A8X6X0S3_9ARAC</name>
<reference evidence="15" key="1">
    <citation type="submission" date="2020-08" db="EMBL/GenBank/DDBJ databases">
        <title>Multicomponent nature underlies the extraordinary mechanical properties of spider dragline silk.</title>
        <authorList>
            <person name="Kono N."/>
            <person name="Nakamura H."/>
            <person name="Mori M."/>
            <person name="Yoshida Y."/>
            <person name="Ohtoshi R."/>
            <person name="Malay A.D."/>
            <person name="Moran D.A.P."/>
            <person name="Tomita M."/>
            <person name="Numata K."/>
            <person name="Arakawa K."/>
        </authorList>
    </citation>
    <scope>NUCLEOTIDE SEQUENCE</scope>
</reference>
<dbReference type="FunFam" id="1.10.150.670:FF:000002">
    <property type="entry name" value="Crossover junction endonuclease EME1"/>
    <property type="match status" value="1"/>
</dbReference>
<evidence type="ECO:0000256" key="10">
    <source>
        <dbReference type="ARBA" id="ARBA00023172"/>
    </source>
</evidence>
<keyword evidence="13" id="KW-0469">Meiosis</keyword>
<keyword evidence="16" id="KW-1185">Reference proteome</keyword>
<dbReference type="Proteomes" id="UP000886998">
    <property type="component" value="Unassembled WGS sequence"/>
</dbReference>
<evidence type="ECO:0000256" key="14">
    <source>
        <dbReference type="SAM" id="Coils"/>
    </source>
</evidence>
<keyword evidence="10" id="KW-0233">DNA recombination</keyword>
<dbReference type="InterPro" id="IPR043087">
    <property type="entry name" value="Eme1_nucdom_sub2"/>
</dbReference>
<dbReference type="OrthoDB" id="343092at2759"/>
<keyword evidence="9" id="KW-0460">Magnesium</keyword>
<dbReference type="PANTHER" id="PTHR21077">
    <property type="entry name" value="EME1 PROTEIN"/>
    <property type="match status" value="1"/>
</dbReference>
<dbReference type="Gene3D" id="1.10.150.670">
    <property type="entry name" value="Crossover junction endonuclease EME1, DNA-binding domain"/>
    <property type="match status" value="1"/>
</dbReference>
<protein>
    <submittedName>
        <fullName evidence="15">Crossover junction endonuclease EME1</fullName>
    </submittedName>
</protein>
<accession>A0A8X6X0S3</accession>
<dbReference type="GO" id="GO:0048476">
    <property type="term" value="C:Holliday junction resolvase complex"/>
    <property type="evidence" value="ECO:0007669"/>
    <property type="project" value="InterPro"/>
</dbReference>
<dbReference type="Pfam" id="PF21292">
    <property type="entry name" value="EME1-MUS81_C"/>
    <property type="match status" value="1"/>
</dbReference>
<keyword evidence="6 15" id="KW-0255">Endonuclease</keyword>
<dbReference type="InterPro" id="IPR043086">
    <property type="entry name" value="EME1_nucdom_sub1"/>
</dbReference>
<evidence type="ECO:0000256" key="12">
    <source>
        <dbReference type="ARBA" id="ARBA00023242"/>
    </source>
</evidence>
<evidence type="ECO:0000256" key="11">
    <source>
        <dbReference type="ARBA" id="ARBA00023204"/>
    </source>
</evidence>
<dbReference type="InterPro" id="IPR033310">
    <property type="entry name" value="Mms4/EME1/EME2"/>
</dbReference>
<evidence type="ECO:0000256" key="6">
    <source>
        <dbReference type="ARBA" id="ARBA00022759"/>
    </source>
</evidence>
<evidence type="ECO:0000256" key="8">
    <source>
        <dbReference type="ARBA" id="ARBA00022801"/>
    </source>
</evidence>
<dbReference type="Gene3D" id="3.40.1620.30">
    <property type="entry name" value="ERCC4, Mus81-Eme1 complex, nuclease domain, subdomain 1"/>
    <property type="match status" value="1"/>
</dbReference>
<dbReference type="EMBL" id="BMAV01004036">
    <property type="protein sequence ID" value="GFY44082.1"/>
    <property type="molecule type" value="Genomic_DNA"/>
</dbReference>
<dbReference type="GO" id="GO:0046872">
    <property type="term" value="F:metal ion binding"/>
    <property type="evidence" value="ECO:0007669"/>
    <property type="project" value="UniProtKB-KW"/>
</dbReference>
<feature type="coiled-coil region" evidence="14">
    <location>
        <begin position="107"/>
        <end position="137"/>
    </location>
</feature>
<comment type="caution">
    <text evidence="15">The sequence shown here is derived from an EMBL/GenBank/DDBJ whole genome shotgun (WGS) entry which is preliminary data.</text>
</comment>
<keyword evidence="7" id="KW-0227">DNA damage</keyword>
<evidence type="ECO:0000313" key="15">
    <source>
        <dbReference type="EMBL" id="GFY44082.1"/>
    </source>
</evidence>
<evidence type="ECO:0000256" key="5">
    <source>
        <dbReference type="ARBA" id="ARBA00022723"/>
    </source>
</evidence>